<gene>
    <name evidence="2" type="ORF">AB835_14845</name>
</gene>
<feature type="domain" description="N-acetyltransferase" evidence="1">
    <location>
        <begin position="14"/>
        <end position="174"/>
    </location>
</feature>
<dbReference type="PANTHER" id="PTHR43610">
    <property type="entry name" value="BLL6696 PROTEIN"/>
    <property type="match status" value="1"/>
</dbReference>
<dbReference type="Pfam" id="PF13302">
    <property type="entry name" value="Acetyltransf_3"/>
    <property type="match status" value="1"/>
</dbReference>
<dbReference type="AlphaFoldDB" id="A0A1D2QL70"/>
<dbReference type="SUPFAM" id="SSF55729">
    <property type="entry name" value="Acyl-CoA N-acyltransferases (Nat)"/>
    <property type="match status" value="1"/>
</dbReference>
<dbReference type="InterPro" id="IPR016181">
    <property type="entry name" value="Acyl_CoA_acyltransferase"/>
</dbReference>
<dbReference type="GO" id="GO:0016747">
    <property type="term" value="F:acyltransferase activity, transferring groups other than amino-acyl groups"/>
    <property type="evidence" value="ECO:0007669"/>
    <property type="project" value="InterPro"/>
</dbReference>
<sequence length="206" mass="23307">MDYSASIDLGAWGVILRPWAQQDTELVVESVIDPQIWKYTTEALSSKEEVSNYVARAVADREARKRYSFAICLDGSDLIIGSSSFGNISAKDRRVEIGWTWLAKEYHGKGVNNVVKYLMMKHGFEKLGAHRIEFKTDNANPRSCGALEKIGAERDGVLRSHTVMHDGRYRDTAYFSVLDVEWEGVGSKLARLIEDDKREFNQAVEL</sequence>
<dbReference type="STRING" id="62101.AB835_14845"/>
<dbReference type="InterPro" id="IPR000182">
    <property type="entry name" value="GNAT_dom"/>
</dbReference>
<dbReference type="PANTHER" id="PTHR43610:SF1">
    <property type="entry name" value="N-ACETYLTRANSFERASE DOMAIN-CONTAINING PROTEIN"/>
    <property type="match status" value="1"/>
</dbReference>
<reference evidence="2 3" key="1">
    <citation type="journal article" date="2016" name="Appl. Environ. Microbiol.">
        <title>Lack of Overt Genome Reduction in the Bryostatin-Producing Bryozoan Symbiont "Candidatus Endobugula sertula".</title>
        <authorList>
            <person name="Miller I.J."/>
            <person name="Vanee N."/>
            <person name="Fong S.S."/>
            <person name="Lim-Fong G.E."/>
            <person name="Kwan J.C."/>
        </authorList>
    </citation>
    <scope>NUCLEOTIDE SEQUENCE [LARGE SCALE GENOMIC DNA]</scope>
    <source>
        <strain evidence="2">AB1-4</strain>
    </source>
</reference>
<accession>A0A1D2QL70</accession>
<protein>
    <recommendedName>
        <fullName evidence="1">N-acetyltransferase domain-containing protein</fullName>
    </recommendedName>
</protein>
<name>A0A1D2QL70_9GAMM</name>
<comment type="caution">
    <text evidence="2">The sequence shown here is derived from an EMBL/GenBank/DDBJ whole genome shotgun (WGS) entry which is preliminary data.</text>
</comment>
<proteinExistence type="predicted"/>
<dbReference type="EMBL" id="MDLC01000104">
    <property type="protein sequence ID" value="ODS22321.1"/>
    <property type="molecule type" value="Genomic_DNA"/>
</dbReference>
<evidence type="ECO:0000313" key="2">
    <source>
        <dbReference type="EMBL" id="ODS22321.1"/>
    </source>
</evidence>
<dbReference type="PROSITE" id="PS51186">
    <property type="entry name" value="GNAT"/>
    <property type="match status" value="1"/>
</dbReference>
<dbReference type="Gene3D" id="3.40.630.30">
    <property type="match status" value="1"/>
</dbReference>
<organism evidence="2 3">
    <name type="scientific">Candidatus Endobugula sertula</name>
    <name type="common">Bugula neritina bacterial symbiont</name>
    <dbReference type="NCBI Taxonomy" id="62101"/>
    <lineage>
        <taxon>Bacteria</taxon>
        <taxon>Pseudomonadati</taxon>
        <taxon>Pseudomonadota</taxon>
        <taxon>Gammaproteobacteria</taxon>
        <taxon>Cellvibrionales</taxon>
        <taxon>Cellvibrionaceae</taxon>
        <taxon>Candidatus Endobugula</taxon>
    </lineage>
</organism>
<evidence type="ECO:0000313" key="3">
    <source>
        <dbReference type="Proteomes" id="UP000242502"/>
    </source>
</evidence>
<dbReference type="Proteomes" id="UP000242502">
    <property type="component" value="Unassembled WGS sequence"/>
</dbReference>
<evidence type="ECO:0000259" key="1">
    <source>
        <dbReference type="PROSITE" id="PS51186"/>
    </source>
</evidence>